<name>A0A7U6GFD0_CALEA</name>
<keyword evidence="1" id="KW-0175">Coiled coil</keyword>
<accession>A0A7U6GFD0</accession>
<feature type="region of interest" description="Disordered" evidence="2">
    <location>
        <begin position="471"/>
        <end position="491"/>
    </location>
</feature>
<proteinExistence type="predicted"/>
<reference evidence="4 5" key="1">
    <citation type="submission" date="2011-01" db="EMBL/GenBank/DDBJ databases">
        <title>Whole genome sequence of Caldisericum exile AZM16c01.</title>
        <authorList>
            <person name="Narita-Yamada S."/>
            <person name="Kawakoshi A."/>
            <person name="Nakamura S."/>
            <person name="Sasagawa M."/>
            <person name="Fukada J."/>
            <person name="Sekine M."/>
            <person name="Kato Y."/>
            <person name="Fukai R."/>
            <person name="Sasaki K."/>
            <person name="Hanamaki A."/>
            <person name="Narita H."/>
            <person name="Konno Y."/>
            <person name="Mori K."/>
            <person name="Yamazaki S."/>
            <person name="Suzuki K."/>
            <person name="Fujita N."/>
        </authorList>
    </citation>
    <scope>NUCLEOTIDE SEQUENCE [LARGE SCALE GENOMIC DNA]</scope>
    <source>
        <strain evidence="5">DSM 21853 / NBRC 104410 / AZM16c01</strain>
    </source>
</reference>
<dbReference type="Proteomes" id="UP000004793">
    <property type="component" value="Chromosome"/>
</dbReference>
<keyword evidence="5" id="KW-1185">Reference proteome</keyword>
<dbReference type="KEGG" id="cex:CSE_12030"/>
<protein>
    <submittedName>
        <fullName evidence="4">Uncharacterized protein</fullName>
    </submittedName>
</protein>
<sequence length="1009" mass="114062">MKKFLTLVVVLTLVLTLSSPLKGEEGISVSFENTLNIPIFRVITFKVKKDVLPNAQSFSLLNNGVPLPLYFSEDNNEVTFKTALSLGAKEKKVLKLVPEGSNFSKKDFYIPNFIGTHFVIPQKGKIFIVSYEDGNQISIVDTRSNKVIFEKDLDALNFTSVDLTYDSIFALNSTKQCFAEFSTLTPPFDKNSSDDVSAVFGTFFKLYIPKVLFVTSITDTNLKITDSNGNTVFDTLLKANSFYANTKLAEGVYTITADHPVLVEYGYADDNVFSTLYGIYSTNVILFGGLGISSIFDNTTVSVKLDDKTSTFTLEKANDFKYLDVLSPSEFKPNTTEYKEVSLSFSKPVLIYTYSQYGNVDGEQIPSFNDGTIFKFHTGIVTKIYGERQRRVVIVGSEENTNINLNGNNFSLNSYKSKTFLFKDSFSSVNITSSKPIAVFDLGIEGNKEIFTTLLPLDSPNTVNVTLITNGGTQTNGTGQTTPNVNTNQGTTNKDNFFDEVKNYLSGILKNVSVFFTGIFTQSNVNNILDVIKTFFKGVATNILGFLRPISEKIYQYISNYIPGLTVDIISSAIFALFILLIIILLVPKGKKERIPVVNVEEVKKKPIAFNVKDLEVKEGTQVEEIKATPGEIHEEIPKVKTIPIRPPEDVIKETPKEEIELTHRVFRPAPPRRTEKLTIEKQKIETPQEKVPQEQKPEIEVEEKLVKEEEVTKPEEKIPETEKKEFERKTISSKITEEIIEGKPEEVLKPPEEKTLYEQTVPKEEIEKVENKEIVHKPPVEVSKEVKEEEHEVSFADFAQPNLEEIQEIEEKSEKEKVAPYREKVVSEEHIEEKSKKEEFKSTFEELLRKLEEENRKKREEKVEKVPTNEENVELESKPAIPETKHFTKIELKTKYVSDASSLRKIYESSGLPQEIRNDLLSKACISASQKSEVIDIVEGRFRITVIGLTTIEERLAEDIARRVSGKYTTGEAILIAKKLRLTDIVVDDKPKLKNYQGINIYSLDEII</sequence>
<gene>
    <name evidence="4" type="ordered locus">CSE_12030</name>
</gene>
<keyword evidence="3" id="KW-0812">Transmembrane</keyword>
<dbReference type="AlphaFoldDB" id="A0A7U6GFD0"/>
<dbReference type="EMBL" id="AP012051">
    <property type="protein sequence ID" value="BAL81329.1"/>
    <property type="molecule type" value="Genomic_DNA"/>
</dbReference>
<feature type="coiled-coil region" evidence="1">
    <location>
        <begin position="838"/>
        <end position="865"/>
    </location>
</feature>
<evidence type="ECO:0000256" key="2">
    <source>
        <dbReference type="SAM" id="MobiDB-lite"/>
    </source>
</evidence>
<evidence type="ECO:0000256" key="3">
    <source>
        <dbReference type="SAM" id="Phobius"/>
    </source>
</evidence>
<feature type="transmembrane region" description="Helical" evidence="3">
    <location>
        <begin position="569"/>
        <end position="587"/>
    </location>
</feature>
<evidence type="ECO:0000313" key="4">
    <source>
        <dbReference type="EMBL" id="BAL81329.1"/>
    </source>
</evidence>
<evidence type="ECO:0000313" key="5">
    <source>
        <dbReference type="Proteomes" id="UP000004793"/>
    </source>
</evidence>
<evidence type="ECO:0000256" key="1">
    <source>
        <dbReference type="SAM" id="Coils"/>
    </source>
</evidence>
<dbReference type="RefSeq" id="WP_014453725.1">
    <property type="nucleotide sequence ID" value="NC_017096.1"/>
</dbReference>
<keyword evidence="3" id="KW-1133">Transmembrane helix</keyword>
<keyword evidence="3" id="KW-0472">Membrane</keyword>
<organism evidence="4 5">
    <name type="scientific">Caldisericum exile (strain DSM 21853 / NBRC 104410 / AZM16c01)</name>
    <dbReference type="NCBI Taxonomy" id="511051"/>
    <lineage>
        <taxon>Bacteria</taxon>
        <taxon>Pseudomonadati</taxon>
        <taxon>Caldisericota/Cryosericota group</taxon>
        <taxon>Caldisericota</taxon>
        <taxon>Caldisericia</taxon>
        <taxon>Caldisericales</taxon>
        <taxon>Caldisericaceae</taxon>
        <taxon>Caldisericum</taxon>
    </lineage>
</organism>